<dbReference type="PROSITE" id="PS50234">
    <property type="entry name" value="VWFA"/>
    <property type="match status" value="1"/>
</dbReference>
<dbReference type="InterPro" id="IPR051266">
    <property type="entry name" value="CLCR"/>
</dbReference>
<dbReference type="PROSITE" id="PS51257">
    <property type="entry name" value="PROKAR_LIPOPROTEIN"/>
    <property type="match status" value="1"/>
</dbReference>
<accession>A0A9Q5W7L9</accession>
<dbReference type="EMBL" id="MTPU01000058">
    <property type="protein sequence ID" value="OPH08562.1"/>
    <property type="molecule type" value="Genomic_DNA"/>
</dbReference>
<gene>
    <name evidence="2" type="ORF">CENA302_15945</name>
</gene>
<dbReference type="CDD" id="cd00198">
    <property type="entry name" value="vWFA"/>
    <property type="match status" value="1"/>
</dbReference>
<dbReference type="Proteomes" id="UP000190056">
    <property type="component" value="Unassembled WGS sequence"/>
</dbReference>
<feature type="domain" description="VWFA" evidence="1">
    <location>
        <begin position="404"/>
        <end position="578"/>
    </location>
</feature>
<evidence type="ECO:0000259" key="1">
    <source>
        <dbReference type="PROSITE" id="PS50234"/>
    </source>
</evidence>
<evidence type="ECO:0000313" key="2">
    <source>
        <dbReference type="EMBL" id="OPH08562.1"/>
    </source>
</evidence>
<dbReference type="AlphaFoldDB" id="A0A9Q5W7L9"/>
<dbReference type="Pfam" id="PF00092">
    <property type="entry name" value="VWA"/>
    <property type="match status" value="1"/>
</dbReference>
<organism evidence="2 3">
    <name type="scientific">Cylindrospermopsis raciborskii CENA302</name>
    <dbReference type="NCBI Taxonomy" id="1170768"/>
    <lineage>
        <taxon>Bacteria</taxon>
        <taxon>Bacillati</taxon>
        <taxon>Cyanobacteriota</taxon>
        <taxon>Cyanophyceae</taxon>
        <taxon>Nostocales</taxon>
        <taxon>Aphanizomenonaceae</taxon>
        <taxon>Cylindrospermopsis</taxon>
    </lineage>
</organism>
<name>A0A9Q5W7L9_9CYAN</name>
<protein>
    <recommendedName>
        <fullName evidence="1">VWFA domain-containing protein</fullName>
    </recommendedName>
</protein>
<dbReference type="InterPro" id="IPR036465">
    <property type="entry name" value="vWFA_dom_sf"/>
</dbReference>
<evidence type="ECO:0000313" key="3">
    <source>
        <dbReference type="Proteomes" id="UP000190056"/>
    </source>
</evidence>
<comment type="caution">
    <text evidence="2">The sequence shown here is derived from an EMBL/GenBank/DDBJ whole genome shotgun (WGS) entry which is preliminary data.</text>
</comment>
<dbReference type="Gene3D" id="3.40.50.410">
    <property type="entry name" value="von Willebrand factor, type A domain"/>
    <property type="match status" value="1"/>
</dbReference>
<dbReference type="PANTHER" id="PTHR10579:SF43">
    <property type="entry name" value="ZINC FINGER (C3HC4-TYPE RING FINGER) FAMILY PROTEIN"/>
    <property type="match status" value="1"/>
</dbReference>
<dbReference type="SMART" id="SM00327">
    <property type="entry name" value="VWA"/>
    <property type="match status" value="1"/>
</dbReference>
<dbReference type="InterPro" id="IPR002035">
    <property type="entry name" value="VWF_A"/>
</dbReference>
<reference evidence="2 3" key="1">
    <citation type="submission" date="2017-01" db="EMBL/GenBank/DDBJ databases">
        <authorList>
            <person name="Abreu V.A."/>
            <person name="Popin R.V."/>
            <person name="Rigonato J."/>
            <person name="Andreote A.P."/>
            <person name="Schaker P.C."/>
            <person name="Hoff-Risseti C."/>
            <person name="Alvarenga D.O."/>
            <person name="Varani A.M."/>
            <person name="Fiore M.F."/>
        </authorList>
    </citation>
    <scope>NUCLEOTIDE SEQUENCE [LARGE SCALE GENOMIC DNA]</scope>
    <source>
        <strain evidence="2 3">CENA302</strain>
    </source>
</reference>
<sequence length="578" mass="63507">MIKKNIFPFFSLLGLCLVLLGSCSDIPKVSSLEEAAQVLQKNVLPQISIKDQLVTDTTAQSYSIKSVQDPLPSLDKYPIYGPPDSISAENVYLEIFGSPDKSNPQKEDERWLIDVVDQFNAKNLKTSSGKLIQVGVRNIPSGIAQRMIEAKVVKPTAYTPSNELWIALLKNAGVQMDMVTPKLLPNQPGFILNQQAKQEIFGSQAVTFDRLLDAIVAGKLSVGYTNPYSSSSGLNLLYTIFWRGAGHQQSGQTLTTLDLQSPKVNSLFQAFQKQVLVTGLTTLELKDIAIRDPKKLSVFVSEGLTFNSLKKIPEFANSSFIPFGVPHNNPLVKFKWTTPEQQEGLELFAKFAQSDPMQNLAPRMPPEVAQYLAQKQVPPIPSGEVLSLGQTFWKTQKDAGKTVYLMTVIDTSGSMSGGPLEAVKNGLRIASQQINPGNYVGLVSYGDQPINLVKLAPFDDLQHKRFLAGIDGLEADGATAMYDGVMVGLSELLQQRKTNPNGKFYLLLLTDGQTNQGFNFEQVKEIIEYSGVRVYPIAYGEVNEAELNAIAALRESTVKKGTPENVQELLKGLFQVNL</sequence>
<dbReference type="PANTHER" id="PTHR10579">
    <property type="entry name" value="CALCIUM-ACTIVATED CHLORIDE CHANNEL REGULATOR"/>
    <property type="match status" value="1"/>
</dbReference>
<proteinExistence type="predicted"/>
<dbReference type="SUPFAM" id="SSF53300">
    <property type="entry name" value="vWA-like"/>
    <property type="match status" value="1"/>
</dbReference>